<dbReference type="RefSeq" id="WP_042825146.1">
    <property type="nucleotide sequence ID" value="NZ_KN173626.1"/>
</dbReference>
<dbReference type="AlphaFoldDB" id="A0A098PXC7"/>
<dbReference type="STRING" id="325777.GW15_0221370"/>
<feature type="region of interest" description="Disordered" evidence="1">
    <location>
        <begin position="1"/>
        <end position="28"/>
    </location>
</feature>
<protein>
    <submittedName>
        <fullName evidence="2">Uncharacterized protein</fullName>
    </submittedName>
</protein>
<dbReference type="EMBL" id="JPHD02000143">
    <property type="protein sequence ID" value="KGE50322.1"/>
    <property type="molecule type" value="Genomic_DNA"/>
</dbReference>
<evidence type="ECO:0000256" key="1">
    <source>
        <dbReference type="SAM" id="MobiDB-lite"/>
    </source>
</evidence>
<organism evidence="2 3">
    <name type="scientific">Xanthomonas axonopodis pv. vasculorum</name>
    <dbReference type="NCBI Taxonomy" id="325777"/>
    <lineage>
        <taxon>Bacteria</taxon>
        <taxon>Pseudomonadati</taxon>
        <taxon>Pseudomonadota</taxon>
        <taxon>Gammaproteobacteria</taxon>
        <taxon>Lysobacterales</taxon>
        <taxon>Lysobacteraceae</taxon>
        <taxon>Xanthomonas</taxon>
    </lineage>
</organism>
<reference evidence="2 3" key="1">
    <citation type="submission" date="2014-09" db="EMBL/GenBank/DDBJ databases">
        <title>A draft genome sequence for Xanthomonas axonopodis pv. vasculorum NCPPB 900.</title>
        <authorList>
            <person name="Harrison J."/>
            <person name="Studholme D.J."/>
        </authorList>
    </citation>
    <scope>NUCLEOTIDE SEQUENCE [LARGE SCALE GENOMIC DNA]</scope>
    <source>
        <strain evidence="2 3">NCPPB 900</strain>
    </source>
</reference>
<name>A0A098PXC7_9XANT</name>
<comment type="caution">
    <text evidence="2">The sequence shown here is derived from an EMBL/GenBank/DDBJ whole genome shotgun (WGS) entry which is preliminary data.</text>
</comment>
<proteinExistence type="predicted"/>
<dbReference type="Proteomes" id="UP000028012">
    <property type="component" value="Unassembled WGS sequence"/>
</dbReference>
<dbReference type="HOGENOM" id="CLU_789738_0_0_6"/>
<accession>A0A098PXC7</accession>
<gene>
    <name evidence="2" type="ORF">GW15_0221370</name>
</gene>
<evidence type="ECO:0000313" key="2">
    <source>
        <dbReference type="EMBL" id="KGE50322.1"/>
    </source>
</evidence>
<evidence type="ECO:0000313" key="3">
    <source>
        <dbReference type="Proteomes" id="UP000028012"/>
    </source>
</evidence>
<sequence>MGMIRRLMTASGEDAGSTAAPEPIADLSPESMTAEVGLQDVEATTDAAPAPQLTLEAERGEAVMPPAPTPVNAPTGAQLTLSMLRAMGPIFRAALVYPGPTAPAVEWAQAIKVMSDVSAQVAGQLALMRTEELDVAWARRELHPAVAVIVGEHWLHTVIKMQRVQRVGDIKLSAEDILPGIVAALKASDDCGNPHLATERSAVAELLPAIALLQVNAQAYQALLQSDTVDLDVPDLSVDGYLQAVAAAVVDAVQTQDARAKLSGALHGDEFREALLRSAAGIVVKAGETAVNESLARLHEAIKASAPARWLSEEPLQHGFPLARTVELIEQGMNRLAGTAVYIASKLGSKR</sequence>